<feature type="compositionally biased region" description="Polar residues" evidence="1">
    <location>
        <begin position="19"/>
        <end position="32"/>
    </location>
</feature>
<reference evidence="2" key="1">
    <citation type="submission" date="2013-11" db="EMBL/GenBank/DDBJ databases">
        <title>Genome sequence of the fusiform rust pathogen reveals effectors for host alternation and coevolution with pine.</title>
        <authorList>
            <consortium name="DOE Joint Genome Institute"/>
            <person name="Smith K."/>
            <person name="Pendleton A."/>
            <person name="Kubisiak T."/>
            <person name="Anderson C."/>
            <person name="Salamov A."/>
            <person name="Aerts A."/>
            <person name="Riley R."/>
            <person name="Clum A."/>
            <person name="Lindquist E."/>
            <person name="Ence D."/>
            <person name="Campbell M."/>
            <person name="Kronenberg Z."/>
            <person name="Feau N."/>
            <person name="Dhillon B."/>
            <person name="Hamelin R."/>
            <person name="Burleigh J."/>
            <person name="Smith J."/>
            <person name="Yandell M."/>
            <person name="Nelson C."/>
            <person name="Grigoriev I."/>
            <person name="Davis J."/>
        </authorList>
    </citation>
    <scope>NUCLEOTIDE SEQUENCE</scope>
    <source>
        <strain evidence="2">G11</strain>
    </source>
</reference>
<feature type="region of interest" description="Disordered" evidence="1">
    <location>
        <begin position="1"/>
        <end position="43"/>
    </location>
</feature>
<keyword evidence="3" id="KW-1185">Reference proteome</keyword>
<evidence type="ECO:0000313" key="3">
    <source>
        <dbReference type="Proteomes" id="UP000886653"/>
    </source>
</evidence>
<dbReference type="AlphaFoldDB" id="A0A9P6TAQ2"/>
<organism evidence="2 3">
    <name type="scientific">Cronartium quercuum f. sp. fusiforme G11</name>
    <dbReference type="NCBI Taxonomy" id="708437"/>
    <lineage>
        <taxon>Eukaryota</taxon>
        <taxon>Fungi</taxon>
        <taxon>Dikarya</taxon>
        <taxon>Basidiomycota</taxon>
        <taxon>Pucciniomycotina</taxon>
        <taxon>Pucciniomycetes</taxon>
        <taxon>Pucciniales</taxon>
        <taxon>Coleosporiaceae</taxon>
        <taxon>Cronartium</taxon>
    </lineage>
</organism>
<gene>
    <name evidence="2" type="ORF">CROQUDRAFT_93831</name>
</gene>
<feature type="region of interest" description="Disordered" evidence="1">
    <location>
        <begin position="117"/>
        <end position="151"/>
    </location>
</feature>
<name>A0A9P6TAQ2_9BASI</name>
<dbReference type="OrthoDB" id="10680729at2759"/>
<comment type="caution">
    <text evidence="2">The sequence shown here is derived from an EMBL/GenBank/DDBJ whole genome shotgun (WGS) entry which is preliminary data.</text>
</comment>
<sequence length="229" mass="24682">MLHLTQGLTQPLSAPPRSSVWSGSASLPSTRSPAGFSLPTPGLQADPSSSLVLACKIDQPLDGPDRTSNAPLSSLDLGADRQSCLMDSNAANPPATKKRKAPLKSFVPNCNIAPSSDGSQLECDPTHPATPHINPSLSTPPSNFNSSDTTSIPSILQHTKSQKMCLCNHLQKHHPSYILLTMDKQGILLGKSRNQYIHTQYAPCYDPDGELVFRQKNGEVFDYLSVFGY</sequence>
<accession>A0A9P6TAQ2</accession>
<evidence type="ECO:0000313" key="2">
    <source>
        <dbReference type="EMBL" id="KAG0145462.1"/>
    </source>
</evidence>
<evidence type="ECO:0000256" key="1">
    <source>
        <dbReference type="SAM" id="MobiDB-lite"/>
    </source>
</evidence>
<feature type="compositionally biased region" description="Polar residues" evidence="1">
    <location>
        <begin position="133"/>
        <end position="151"/>
    </location>
</feature>
<protein>
    <submittedName>
        <fullName evidence="2">Uncharacterized protein</fullName>
    </submittedName>
</protein>
<dbReference type="Proteomes" id="UP000886653">
    <property type="component" value="Unassembled WGS sequence"/>
</dbReference>
<dbReference type="EMBL" id="MU167276">
    <property type="protein sequence ID" value="KAG0145462.1"/>
    <property type="molecule type" value="Genomic_DNA"/>
</dbReference>
<feature type="compositionally biased region" description="Polar residues" evidence="1">
    <location>
        <begin position="1"/>
        <end position="12"/>
    </location>
</feature>
<proteinExistence type="predicted"/>